<dbReference type="PANTHER" id="PTHR43775">
    <property type="entry name" value="FATTY ACID SYNTHASE"/>
    <property type="match status" value="1"/>
</dbReference>
<dbReference type="GO" id="GO:0004312">
    <property type="term" value="F:fatty acid synthase activity"/>
    <property type="evidence" value="ECO:0007669"/>
    <property type="project" value="TreeGrafter"/>
</dbReference>
<dbReference type="InterPro" id="IPR050091">
    <property type="entry name" value="PKS_NRPS_Biosynth_Enz"/>
</dbReference>
<keyword evidence="7" id="KW-1185">Reference proteome</keyword>
<organism evidence="6 7">
    <name type="scientific">Streptomyces scabichelini</name>
    <dbReference type="NCBI Taxonomy" id="2711217"/>
    <lineage>
        <taxon>Bacteria</taxon>
        <taxon>Bacillati</taxon>
        <taxon>Actinomycetota</taxon>
        <taxon>Actinomycetes</taxon>
        <taxon>Kitasatosporales</taxon>
        <taxon>Streptomycetaceae</taxon>
        <taxon>Streptomyces</taxon>
    </lineage>
</organism>
<dbReference type="Pfam" id="PF00550">
    <property type="entry name" value="PP-binding"/>
    <property type="match status" value="1"/>
</dbReference>
<dbReference type="Gene3D" id="1.10.1200.10">
    <property type="entry name" value="ACP-like"/>
    <property type="match status" value="1"/>
</dbReference>
<reference evidence="6 7" key="1">
    <citation type="submission" date="2020-02" db="EMBL/GenBank/DDBJ databases">
        <title>Whole-genome analyses of novel actinobacteria.</title>
        <authorList>
            <person name="Sahin N."/>
            <person name="Gencbay T."/>
        </authorList>
    </citation>
    <scope>NUCLEOTIDE SEQUENCE [LARGE SCALE GENOMIC DNA]</scope>
    <source>
        <strain evidence="6 7">HC44</strain>
    </source>
</reference>
<dbReference type="EMBL" id="JAAKZY010000432">
    <property type="protein sequence ID" value="NGO15566.1"/>
    <property type="molecule type" value="Genomic_DNA"/>
</dbReference>
<feature type="region of interest" description="Disordered" evidence="4">
    <location>
        <begin position="128"/>
        <end position="173"/>
    </location>
</feature>
<dbReference type="PROSITE" id="PS50075">
    <property type="entry name" value="CARRIER"/>
    <property type="match status" value="1"/>
</dbReference>
<accession>A0A6G4VN90</accession>
<evidence type="ECO:0000313" key="7">
    <source>
        <dbReference type="Proteomes" id="UP000472335"/>
    </source>
</evidence>
<name>A0A6G4VN90_9ACTN</name>
<dbReference type="InterPro" id="IPR006162">
    <property type="entry name" value="Ppantetheine_attach_site"/>
</dbReference>
<keyword evidence="1" id="KW-0596">Phosphopantetheine</keyword>
<dbReference type="PROSITE" id="PS00012">
    <property type="entry name" value="PHOSPHOPANTETHEINE"/>
    <property type="match status" value="1"/>
</dbReference>
<evidence type="ECO:0000256" key="2">
    <source>
        <dbReference type="ARBA" id="ARBA00022553"/>
    </source>
</evidence>
<dbReference type="InterPro" id="IPR016036">
    <property type="entry name" value="Malonyl_transacylase_ACP-bd"/>
</dbReference>
<feature type="region of interest" description="Disordered" evidence="4">
    <location>
        <begin position="597"/>
        <end position="651"/>
    </location>
</feature>
<dbReference type="Pfam" id="PF00698">
    <property type="entry name" value="Acyl_transf_1"/>
    <property type="match status" value="1"/>
</dbReference>
<dbReference type="Gene3D" id="3.30.70.3290">
    <property type="match status" value="1"/>
</dbReference>
<dbReference type="InterPro" id="IPR009081">
    <property type="entry name" value="PP-bd_ACP"/>
</dbReference>
<feature type="domain" description="Carrier" evidence="5">
    <location>
        <begin position="482"/>
        <end position="557"/>
    </location>
</feature>
<gene>
    <name evidence="6" type="ORF">G5C60_50355</name>
</gene>
<evidence type="ECO:0000313" key="6">
    <source>
        <dbReference type="EMBL" id="NGO15566.1"/>
    </source>
</evidence>
<dbReference type="GO" id="GO:0071770">
    <property type="term" value="P:DIM/DIP cell wall layer assembly"/>
    <property type="evidence" value="ECO:0007669"/>
    <property type="project" value="TreeGrafter"/>
</dbReference>
<dbReference type="SUPFAM" id="SSF55048">
    <property type="entry name" value="Probable ACP-binding domain of malonyl-CoA ACP transacylase"/>
    <property type="match status" value="1"/>
</dbReference>
<dbReference type="InterPro" id="IPR001227">
    <property type="entry name" value="Ac_transferase_dom_sf"/>
</dbReference>
<dbReference type="Gene3D" id="3.40.366.10">
    <property type="entry name" value="Malonyl-Coenzyme A Acyl Carrier Protein, domain 2"/>
    <property type="match status" value="1"/>
</dbReference>
<dbReference type="SMART" id="SM00827">
    <property type="entry name" value="PKS_AT"/>
    <property type="match status" value="1"/>
</dbReference>
<keyword evidence="6" id="KW-0808">Transferase</keyword>
<evidence type="ECO:0000256" key="1">
    <source>
        <dbReference type="ARBA" id="ARBA00022450"/>
    </source>
</evidence>
<dbReference type="SUPFAM" id="SSF52151">
    <property type="entry name" value="FabD/lysophospholipase-like"/>
    <property type="match status" value="1"/>
</dbReference>
<feature type="compositionally biased region" description="Basic and acidic residues" evidence="4">
    <location>
        <begin position="129"/>
        <end position="148"/>
    </location>
</feature>
<dbReference type="InterPro" id="IPR014043">
    <property type="entry name" value="Acyl_transferase_dom"/>
</dbReference>
<dbReference type="GO" id="GO:0005886">
    <property type="term" value="C:plasma membrane"/>
    <property type="evidence" value="ECO:0007669"/>
    <property type="project" value="TreeGrafter"/>
</dbReference>
<keyword evidence="2" id="KW-0597">Phosphoprotein</keyword>
<dbReference type="Pfam" id="PF22621">
    <property type="entry name" value="CurL-like_PKS_C"/>
    <property type="match status" value="1"/>
</dbReference>
<dbReference type="GO" id="GO:0017000">
    <property type="term" value="P:antibiotic biosynthetic process"/>
    <property type="evidence" value="ECO:0007669"/>
    <property type="project" value="UniProtKB-KW"/>
</dbReference>
<keyword evidence="6" id="KW-0012">Acyltransferase</keyword>
<dbReference type="Proteomes" id="UP000472335">
    <property type="component" value="Unassembled WGS sequence"/>
</dbReference>
<dbReference type="SUPFAM" id="SSF47336">
    <property type="entry name" value="ACP-like"/>
    <property type="match status" value="1"/>
</dbReference>
<dbReference type="InterPro" id="IPR036736">
    <property type="entry name" value="ACP-like_sf"/>
</dbReference>
<evidence type="ECO:0000259" key="5">
    <source>
        <dbReference type="PROSITE" id="PS50075"/>
    </source>
</evidence>
<protein>
    <submittedName>
        <fullName evidence="6">Acyltransferase domain-containing protein</fullName>
    </submittedName>
</protein>
<feature type="compositionally biased region" description="Basic and acidic residues" evidence="4">
    <location>
        <begin position="156"/>
        <end position="168"/>
    </location>
</feature>
<sequence>MPGLLPLSARTPQALNAYARAFRDELVRRPDIAPADLLTTTALGRRHLPHRLVVTAPFVEGLDAFLAGAEGALTGTVDQPVSPSFVFSGQGTGGPGMAAALAARFPVVAEVLRECARIYREETGEDDFLDRITGEDGEETGREGHPARTTDGASPEPRRTSQDGHPDRTVGASAPWDTAFAQPALFALQVAQVRLWRSWGVRPASVAGHSVGEYAALCTAGALSMADGMRLLCRRGRLMRDTEPGAMLAVFADRDRVRQLAAEVGQTGQVELAVSNGPEHQVLAGPPDAVAEVHRRLTGKGLTGVLLPVDRAFHSALLDPVLDDLREAIEKTELRPVDVEFVSGLDGVAHPPGWLPDADHLVRQARHTADFHAVLRTLAPADVLLELGPGATMTRLARRAIPGTLCVPTGRSPDDLWPTVARLHCAGVAVDWAALLDGCGGRRIPLPTYPFEHRSYWIGPPPAPTTAVPASEPDGEDDVTDQAVLERVLDLTAQHLGYDRGGLRAGETYVGLGADSLQLIGMLRQLEAEFKVRIAVRELLEEAGSPELTAQLIAKRVERPAPEPRAEVIDVRHGSEAESTAVQHAPVAEAVGVRRTPGAEAADVRHGSDAESTAVRHGSDAESTAVRRAPVAEAVDARRTPAPDPEEPGYATRAEVAELRRQIDLLAETQASLINQLSETVALLNAERAVR</sequence>
<proteinExistence type="predicted"/>
<keyword evidence="3" id="KW-0045">Antibiotic biosynthesis</keyword>
<evidence type="ECO:0000256" key="3">
    <source>
        <dbReference type="ARBA" id="ARBA00023194"/>
    </source>
</evidence>
<dbReference type="GO" id="GO:0006633">
    <property type="term" value="P:fatty acid biosynthetic process"/>
    <property type="evidence" value="ECO:0007669"/>
    <property type="project" value="TreeGrafter"/>
</dbReference>
<dbReference type="GO" id="GO:0005737">
    <property type="term" value="C:cytoplasm"/>
    <property type="evidence" value="ECO:0007669"/>
    <property type="project" value="TreeGrafter"/>
</dbReference>
<dbReference type="InterPro" id="IPR016035">
    <property type="entry name" value="Acyl_Trfase/lysoPLipase"/>
</dbReference>
<dbReference type="AlphaFoldDB" id="A0A6G4VN90"/>
<dbReference type="PANTHER" id="PTHR43775:SF37">
    <property type="entry name" value="SI:DKEY-61P9.11"/>
    <property type="match status" value="1"/>
</dbReference>
<comment type="caution">
    <text evidence="6">The sequence shown here is derived from an EMBL/GenBank/DDBJ whole genome shotgun (WGS) entry which is preliminary data.</text>
</comment>
<evidence type="ECO:0000256" key="4">
    <source>
        <dbReference type="SAM" id="MobiDB-lite"/>
    </source>
</evidence>